<evidence type="ECO:0000256" key="7">
    <source>
        <dbReference type="ARBA" id="ARBA00022946"/>
    </source>
</evidence>
<evidence type="ECO:0000256" key="6">
    <source>
        <dbReference type="ARBA" id="ARBA00022801"/>
    </source>
</evidence>
<dbReference type="PROSITE" id="PS00653">
    <property type="entry name" value="GLYCOSYL_HYDROL_F1_2"/>
    <property type="match status" value="1"/>
</dbReference>
<dbReference type="AlphaFoldDB" id="A0A3L6GAI3"/>
<organism evidence="17">
    <name type="scientific">Zea mays</name>
    <name type="common">Maize</name>
    <dbReference type="NCBI Taxonomy" id="4577"/>
    <lineage>
        <taxon>Eukaryota</taxon>
        <taxon>Viridiplantae</taxon>
        <taxon>Streptophyta</taxon>
        <taxon>Embryophyta</taxon>
        <taxon>Tracheophyta</taxon>
        <taxon>Spermatophyta</taxon>
        <taxon>Magnoliopsida</taxon>
        <taxon>Liliopsida</taxon>
        <taxon>Poales</taxon>
        <taxon>Poaceae</taxon>
        <taxon>PACMAD clade</taxon>
        <taxon>Panicoideae</taxon>
        <taxon>Andropogonodae</taxon>
        <taxon>Andropogoneae</taxon>
        <taxon>Tripsacinae</taxon>
        <taxon>Zea</taxon>
    </lineage>
</organism>
<evidence type="ECO:0000313" key="17">
    <source>
        <dbReference type="EMBL" id="PWZ45410.1"/>
    </source>
</evidence>
<dbReference type="Gene3D" id="3.20.20.80">
    <property type="entry name" value="Glycosidases"/>
    <property type="match status" value="1"/>
</dbReference>
<evidence type="ECO:0000256" key="14">
    <source>
        <dbReference type="RuleBase" id="RU003690"/>
    </source>
</evidence>
<accession>A0A3L6GAI3</accession>
<reference evidence="17" key="1">
    <citation type="journal article" date="2018" name="Nat. Genet.">
        <title>Extensive intraspecific gene order and gene structural variations between Mo17 and other maize genomes.</title>
        <authorList>
            <person name="Sun S."/>
            <person name="Zhou Y."/>
            <person name="Chen J."/>
            <person name="Shi J."/>
            <person name="Zhao H."/>
            <person name="Zhao H."/>
            <person name="Song W."/>
            <person name="Zhang M."/>
            <person name="Cui Y."/>
            <person name="Dong X."/>
            <person name="Liu H."/>
            <person name="Ma X."/>
            <person name="Jiao Y."/>
            <person name="Wang B."/>
            <person name="Wei X."/>
            <person name="Stein J.C."/>
            <person name="Glaubitz J.C."/>
            <person name="Lu F."/>
            <person name="Yu G."/>
            <person name="Liang C."/>
            <person name="Fengler K."/>
            <person name="Li B."/>
            <person name="Rafalski A."/>
            <person name="Schnable P.S."/>
            <person name="Ware D.H."/>
            <person name="Buckler E.S."/>
            <person name="Lai J."/>
        </authorList>
    </citation>
    <scope>NUCLEOTIDE SEQUENCE [LARGE SCALE GENOMIC DNA]</scope>
    <source>
        <tissue evidence="17">Seedling</tissue>
    </source>
</reference>
<comment type="catalytic activity">
    <reaction evidence="11">
        <text>DIMBOA beta-D-glucoside + H2O = DIMBOA + D-glucose</text>
        <dbReference type="Rhea" id="RHEA:33975"/>
        <dbReference type="ChEBI" id="CHEBI:4167"/>
        <dbReference type="ChEBI" id="CHEBI:15377"/>
        <dbReference type="ChEBI" id="CHEBI:18048"/>
        <dbReference type="ChEBI" id="CHEBI:37573"/>
        <dbReference type="EC" id="3.2.1.182"/>
    </reaction>
</comment>
<keyword evidence="6 15" id="KW-0378">Hydrolase</keyword>
<proteinExistence type="inferred from homology"/>
<dbReference type="SUPFAM" id="SSF51445">
    <property type="entry name" value="(Trans)glycosidases"/>
    <property type="match status" value="1"/>
</dbReference>
<dbReference type="InterPro" id="IPR033132">
    <property type="entry name" value="GH_1_N_CS"/>
</dbReference>
<gene>
    <name evidence="17" type="ORF">Zm00014a_012527</name>
</gene>
<dbReference type="EC" id="3.2.1.182" evidence="3"/>
<evidence type="ECO:0000256" key="11">
    <source>
        <dbReference type="ARBA" id="ARBA00049199"/>
    </source>
</evidence>
<evidence type="ECO:0000256" key="9">
    <source>
        <dbReference type="ARBA" id="ARBA00023295"/>
    </source>
</evidence>
<evidence type="ECO:0000256" key="10">
    <source>
        <dbReference type="ARBA" id="ARBA00048544"/>
    </source>
</evidence>
<comment type="catalytic activity">
    <reaction evidence="10">
        <text>DIBOA beta-D-glucoside + H2O = DIBOA + D-glucose</text>
        <dbReference type="Rhea" id="RHEA:33979"/>
        <dbReference type="ChEBI" id="CHEBI:4167"/>
        <dbReference type="ChEBI" id="CHEBI:15377"/>
        <dbReference type="ChEBI" id="CHEBI:63558"/>
        <dbReference type="ChEBI" id="CHEBI:63670"/>
        <dbReference type="EC" id="3.2.1.182"/>
    </reaction>
</comment>
<dbReference type="GO" id="GO:0102726">
    <property type="term" value="F:DIMBOA glucoside beta-D-glucosidase activity"/>
    <property type="evidence" value="ECO:0007669"/>
    <property type="project" value="UniProtKB-EC"/>
</dbReference>
<dbReference type="PRINTS" id="PR00131">
    <property type="entry name" value="GLHYDRLASE1"/>
</dbReference>
<dbReference type="PROSITE" id="PS00572">
    <property type="entry name" value="GLYCOSYL_HYDROL_F1_1"/>
    <property type="match status" value="1"/>
</dbReference>
<evidence type="ECO:0000256" key="12">
    <source>
        <dbReference type="ARBA" id="ARBA00065078"/>
    </source>
</evidence>
<dbReference type="InterPro" id="IPR018120">
    <property type="entry name" value="Glyco_hydro_1_AS"/>
</dbReference>
<evidence type="ECO:0000256" key="1">
    <source>
        <dbReference type="ARBA" id="ARBA00004229"/>
    </source>
</evidence>
<feature type="active site" description="Nucleophile" evidence="13">
    <location>
        <position position="457"/>
    </location>
</feature>
<comment type="subcellular location">
    <subcellularLocation>
        <location evidence="1">Plastid</location>
        <location evidence="1">Chloroplast</location>
    </subcellularLocation>
</comment>
<comment type="subunit">
    <text evidence="12">Homo- and heterodimer.</text>
</comment>
<dbReference type="EMBL" id="NCVQ01000002">
    <property type="protein sequence ID" value="PWZ45410.1"/>
    <property type="molecule type" value="Genomic_DNA"/>
</dbReference>
<evidence type="ECO:0000256" key="3">
    <source>
        <dbReference type="ARBA" id="ARBA00012857"/>
    </source>
</evidence>
<name>A0A3L6GAI3_MAIZE</name>
<dbReference type="ExpressionAtlas" id="A0A3L6GAI3">
    <property type="expression patterns" value="baseline and differential"/>
</dbReference>
<dbReference type="FunFam" id="3.20.20.80:FF:000041">
    <property type="entry name" value="Beta-glucosidase 7"/>
    <property type="match status" value="1"/>
</dbReference>
<protein>
    <recommendedName>
        <fullName evidence="3">4-hydroxy-7-methoxy-3-oxo-3,4-dihydro-2H-1,4-benzoxazin-2-yl glucosidebeta-D-glucosidase</fullName>
        <ecNumber evidence="3">3.2.1.182</ecNumber>
    </recommendedName>
</protein>
<comment type="caution">
    <text evidence="17">The sequence shown here is derived from an EMBL/GenBank/DDBJ whole genome shotgun (WGS) entry which is preliminary data.</text>
</comment>
<keyword evidence="8" id="KW-1015">Disulfide bond</keyword>
<dbReference type="GO" id="GO:0005975">
    <property type="term" value="P:carbohydrate metabolic process"/>
    <property type="evidence" value="ECO:0007669"/>
    <property type="project" value="InterPro"/>
</dbReference>
<evidence type="ECO:0000256" key="16">
    <source>
        <dbReference type="SAM" id="MobiDB-lite"/>
    </source>
</evidence>
<comment type="similarity">
    <text evidence="2 14">Belongs to the glycosyl hydrolase 1 family.</text>
</comment>
<evidence type="ECO:0000256" key="15">
    <source>
        <dbReference type="RuleBase" id="RU004468"/>
    </source>
</evidence>
<dbReference type="PANTHER" id="PTHR10353">
    <property type="entry name" value="GLYCOSYL HYDROLASE"/>
    <property type="match status" value="1"/>
</dbReference>
<keyword evidence="4" id="KW-0150">Chloroplast</keyword>
<evidence type="ECO:0000256" key="5">
    <source>
        <dbReference type="ARBA" id="ARBA00022640"/>
    </source>
</evidence>
<dbReference type="Pfam" id="PF00232">
    <property type="entry name" value="Glyco_hydro_1"/>
    <property type="match status" value="1"/>
</dbReference>
<dbReference type="GO" id="GO:0009507">
    <property type="term" value="C:chloroplast"/>
    <property type="evidence" value="ECO:0007669"/>
    <property type="project" value="UniProtKB-SubCell"/>
</dbReference>
<dbReference type="GO" id="GO:0008422">
    <property type="term" value="F:beta-glucosidase activity"/>
    <property type="evidence" value="ECO:0007669"/>
    <property type="project" value="UniProtKB-ARBA"/>
</dbReference>
<evidence type="ECO:0000256" key="4">
    <source>
        <dbReference type="ARBA" id="ARBA00022528"/>
    </source>
</evidence>
<sequence length="563" mass="64152">MAPLLAAAMNHATHPVLRSHLGPNNESFSRHHLSSSPQSSKRRFNLSFTPRSARVGNENGVQLLSPSEIPRRDWFPSDFIFGAATSAYQIEGAWNEDGKGESNWDHFCHNFPERIMDGSNADIGANSYHMYKTDVRLLKEMGMDAYRFSISWPRILPKGTVEGGINQDGIDYYKRLINLLLENGIEPYVTIFHWDVPQALEEKYGGFLDKTHKRIVNDYKNFAKVCFDNFGDKVKNWLTFNEPQTFTSFSYGTGVFAPGRCSPGLDCAIPTGNSLVEPYIAGHNILLAHAEAVDLYNKYYKGENGRIGLAFDVMGRVPYGTSFLDEQAKERSMDINLGWFLEPVVRGDYPFSMRSLARERLPFFSDKQQEKLVGSYNMLGINYYTSIFSKHIDISPKYSPVLNTDDAYASQETYGPDGKPIGPPMGNPWIYLYPEGLKDILMIMKNKYGNPPIYITENGIGDVDTKEKPLPMEAALNDYKRLDYIQRHISTLKESIDLGANVHGYFAWSLLDNFEWYAGYTERYGIVYVDRKNNYTRYMKESAKWLKEFNTAKKPSKKIITPA</sequence>
<dbReference type="PANTHER" id="PTHR10353:SF326">
    <property type="entry name" value="4-HYDROXY-7-METHOXY-3-OXO-3,4-DIHYDRO-2H-1,4-BENZOXAZIN-2-YL GLUCOSIDE BETA-D-GLUCOSIDASE 1, CHLOROPLASTIC"/>
    <property type="match status" value="1"/>
</dbReference>
<keyword evidence="5" id="KW-0934">Plastid</keyword>
<dbReference type="InterPro" id="IPR001360">
    <property type="entry name" value="Glyco_hydro_1"/>
</dbReference>
<keyword evidence="7" id="KW-0809">Transit peptide</keyword>
<evidence type="ECO:0000256" key="8">
    <source>
        <dbReference type="ARBA" id="ARBA00023157"/>
    </source>
</evidence>
<evidence type="ECO:0000256" key="2">
    <source>
        <dbReference type="ARBA" id="ARBA00010838"/>
    </source>
</evidence>
<dbReference type="Proteomes" id="UP000251960">
    <property type="component" value="Chromosome 10"/>
</dbReference>
<dbReference type="InterPro" id="IPR017853">
    <property type="entry name" value="GH"/>
</dbReference>
<keyword evidence="9 15" id="KW-0326">Glycosidase</keyword>
<evidence type="ECO:0000256" key="13">
    <source>
        <dbReference type="PROSITE-ProRule" id="PRU10055"/>
    </source>
</evidence>
<feature type="region of interest" description="Disordered" evidence="16">
    <location>
        <begin position="18"/>
        <end position="44"/>
    </location>
</feature>